<dbReference type="InterPro" id="IPR038071">
    <property type="entry name" value="UROD/MetE-like_sf"/>
</dbReference>
<dbReference type="RefSeq" id="WP_207299758.1">
    <property type="nucleotide sequence ID" value="NZ_CP071444.1"/>
</dbReference>
<dbReference type="EMBL" id="CP071444">
    <property type="protein sequence ID" value="QSX08417.1"/>
    <property type="molecule type" value="Genomic_DNA"/>
</dbReference>
<evidence type="ECO:0000313" key="1">
    <source>
        <dbReference type="EMBL" id="QSX08417.1"/>
    </source>
</evidence>
<proteinExistence type="predicted"/>
<gene>
    <name evidence="1" type="ORF">J0B03_11595</name>
</gene>
<accession>A0A974XEK8</accession>
<dbReference type="SUPFAM" id="SSF51726">
    <property type="entry name" value="UROD/MetE-like"/>
    <property type="match status" value="1"/>
</dbReference>
<keyword evidence="2" id="KW-1185">Reference proteome</keyword>
<sequence>MSKIPFNEAELKVVREQPGFMGPPIPIFDFPISMRENHARLYKKDPVWYPLGMETGLFCPSVYPDNPARGFVIEANMVPPEDGKVIEDMFGIPWEYVGIAGGSMVRPGDHLLKNVNDWEKVLTFPDIDSWDWEASAEANKDFLNNGKANSIWMLNGWWFERLVSFMGFEAAAMALVDEDQEDAVKALFEATTDLGCRLVDKFVEVYDNFDIVCVHDDWGSQQSPFFSEDTAMEMIVPYMKKLVDHIHSKGLIADLHSCGHISKRIGCILEAGWDSWTPQAMNDTWELFENHGDKIIFSVIPEQFDPATTSEEDQRRYAREFFEKVNVPGKISAVSLYGGGVLTNAYREELYKVSRIAYSK</sequence>
<organism evidence="1 2">
    <name type="scientific">Alkalibacter rhizosphaerae</name>
    <dbReference type="NCBI Taxonomy" id="2815577"/>
    <lineage>
        <taxon>Bacteria</taxon>
        <taxon>Bacillati</taxon>
        <taxon>Bacillota</taxon>
        <taxon>Clostridia</taxon>
        <taxon>Eubacteriales</taxon>
        <taxon>Eubacteriaceae</taxon>
        <taxon>Alkalibacter</taxon>
    </lineage>
</organism>
<dbReference type="GO" id="GO:0008168">
    <property type="term" value="F:methyltransferase activity"/>
    <property type="evidence" value="ECO:0007669"/>
    <property type="project" value="UniProtKB-KW"/>
</dbReference>
<keyword evidence="1" id="KW-0489">Methyltransferase</keyword>
<reference evidence="1" key="1">
    <citation type="submission" date="2021-03" db="EMBL/GenBank/DDBJ databases">
        <title>Alkalibacter marinus sp. nov., isolated from tidal flat sediment.</title>
        <authorList>
            <person name="Namirimu T."/>
            <person name="Yang J.-A."/>
            <person name="Yang S.-H."/>
            <person name="Kim Y.-J."/>
            <person name="Kwon K.K."/>
        </authorList>
    </citation>
    <scope>NUCLEOTIDE SEQUENCE</scope>
    <source>
        <strain evidence="1">ES005</strain>
    </source>
</reference>
<keyword evidence="1" id="KW-0808">Transferase</keyword>
<protein>
    <submittedName>
        <fullName evidence="1">Methyltransferase</fullName>
    </submittedName>
</protein>
<name>A0A974XEK8_9FIRM</name>
<dbReference type="Gene3D" id="3.20.20.210">
    <property type="match status" value="1"/>
</dbReference>
<dbReference type="GO" id="GO:0032259">
    <property type="term" value="P:methylation"/>
    <property type="evidence" value="ECO:0007669"/>
    <property type="project" value="UniProtKB-KW"/>
</dbReference>
<evidence type="ECO:0000313" key="2">
    <source>
        <dbReference type="Proteomes" id="UP000663499"/>
    </source>
</evidence>
<dbReference type="Proteomes" id="UP000663499">
    <property type="component" value="Chromosome"/>
</dbReference>
<dbReference type="KEGG" id="alka:J0B03_11595"/>
<dbReference type="AlphaFoldDB" id="A0A974XEK8"/>